<dbReference type="InterPro" id="IPR013785">
    <property type="entry name" value="Aldolase_TIM"/>
</dbReference>
<evidence type="ECO:0000313" key="11">
    <source>
        <dbReference type="EMBL" id="MFC5862677.1"/>
    </source>
</evidence>
<comment type="pathway">
    <text evidence="2 9">Amino-acid biosynthesis; L-tryptophan biosynthesis; L-tryptophan from chorismate: step 3/5.</text>
</comment>
<protein>
    <recommendedName>
        <fullName evidence="4 9">N-(5'-phosphoribosyl)anthranilate isomerase</fullName>
        <shortName evidence="9">PRAI</shortName>
        <ecNumber evidence="3 9">5.3.1.24</ecNumber>
    </recommendedName>
</protein>
<dbReference type="InterPro" id="IPR044643">
    <property type="entry name" value="TrpF_fam"/>
</dbReference>
<name>A0ABW1EHF6_9BACT</name>
<dbReference type="InterPro" id="IPR001240">
    <property type="entry name" value="PRAI_dom"/>
</dbReference>
<dbReference type="PANTHER" id="PTHR42894">
    <property type="entry name" value="N-(5'-PHOSPHORIBOSYL)ANTHRANILATE ISOMERASE"/>
    <property type="match status" value="1"/>
</dbReference>
<dbReference type="RefSeq" id="WP_263336393.1">
    <property type="nucleotide sequence ID" value="NZ_JAGSYH010000003.1"/>
</dbReference>
<evidence type="ECO:0000256" key="8">
    <source>
        <dbReference type="ARBA" id="ARBA00023235"/>
    </source>
</evidence>
<gene>
    <name evidence="9" type="primary">trpF</name>
    <name evidence="11" type="ORF">ACFPT7_10280</name>
</gene>
<dbReference type="Proteomes" id="UP001596091">
    <property type="component" value="Unassembled WGS sequence"/>
</dbReference>
<comment type="similarity">
    <text evidence="9">Belongs to the TrpF family.</text>
</comment>
<dbReference type="HAMAP" id="MF_00135">
    <property type="entry name" value="PRAI"/>
    <property type="match status" value="1"/>
</dbReference>
<keyword evidence="5 9" id="KW-0028">Amino-acid biosynthesis</keyword>
<evidence type="ECO:0000256" key="5">
    <source>
        <dbReference type="ARBA" id="ARBA00022605"/>
    </source>
</evidence>
<evidence type="ECO:0000256" key="6">
    <source>
        <dbReference type="ARBA" id="ARBA00022822"/>
    </source>
</evidence>
<dbReference type="GO" id="GO:0016853">
    <property type="term" value="F:isomerase activity"/>
    <property type="evidence" value="ECO:0007669"/>
    <property type="project" value="UniProtKB-KW"/>
</dbReference>
<evidence type="ECO:0000259" key="10">
    <source>
        <dbReference type="Pfam" id="PF00697"/>
    </source>
</evidence>
<keyword evidence="12" id="KW-1185">Reference proteome</keyword>
<accession>A0ABW1EHF6</accession>
<evidence type="ECO:0000256" key="3">
    <source>
        <dbReference type="ARBA" id="ARBA00012572"/>
    </source>
</evidence>
<dbReference type="PANTHER" id="PTHR42894:SF1">
    <property type="entry name" value="N-(5'-PHOSPHORIBOSYL)ANTHRANILATE ISOMERASE"/>
    <property type="match status" value="1"/>
</dbReference>
<dbReference type="EC" id="5.3.1.24" evidence="3 9"/>
<dbReference type="EMBL" id="JBHSPH010000002">
    <property type="protein sequence ID" value="MFC5862677.1"/>
    <property type="molecule type" value="Genomic_DNA"/>
</dbReference>
<dbReference type="CDD" id="cd00405">
    <property type="entry name" value="PRAI"/>
    <property type="match status" value="1"/>
</dbReference>
<dbReference type="InterPro" id="IPR011060">
    <property type="entry name" value="RibuloseP-bd_barrel"/>
</dbReference>
<evidence type="ECO:0000313" key="12">
    <source>
        <dbReference type="Proteomes" id="UP001596091"/>
    </source>
</evidence>
<keyword evidence="6 9" id="KW-0822">Tryptophan biosynthesis</keyword>
<evidence type="ECO:0000256" key="1">
    <source>
        <dbReference type="ARBA" id="ARBA00001164"/>
    </source>
</evidence>
<comment type="catalytic activity">
    <reaction evidence="1 9">
        <text>N-(5-phospho-beta-D-ribosyl)anthranilate = 1-(2-carboxyphenylamino)-1-deoxy-D-ribulose 5-phosphate</text>
        <dbReference type="Rhea" id="RHEA:21540"/>
        <dbReference type="ChEBI" id="CHEBI:18277"/>
        <dbReference type="ChEBI" id="CHEBI:58613"/>
        <dbReference type="EC" id="5.3.1.24"/>
    </reaction>
</comment>
<dbReference type="Gene3D" id="3.20.20.70">
    <property type="entry name" value="Aldolase class I"/>
    <property type="match status" value="1"/>
</dbReference>
<dbReference type="SUPFAM" id="SSF51366">
    <property type="entry name" value="Ribulose-phoshate binding barrel"/>
    <property type="match status" value="1"/>
</dbReference>
<feature type="domain" description="N-(5'phosphoribosyl) anthranilate isomerase (PRAI)" evidence="10">
    <location>
        <begin position="5"/>
        <end position="211"/>
    </location>
</feature>
<evidence type="ECO:0000256" key="2">
    <source>
        <dbReference type="ARBA" id="ARBA00004664"/>
    </source>
</evidence>
<evidence type="ECO:0000256" key="9">
    <source>
        <dbReference type="HAMAP-Rule" id="MF_00135"/>
    </source>
</evidence>
<evidence type="ECO:0000256" key="7">
    <source>
        <dbReference type="ARBA" id="ARBA00023141"/>
    </source>
</evidence>
<evidence type="ECO:0000256" key="4">
    <source>
        <dbReference type="ARBA" id="ARBA00022272"/>
    </source>
</evidence>
<sequence>MSLWVKICGNTTLADAQLAVDAGADAVGFVFAPSPRQVTKDQVAAIAPNLPASVEKIGVFVDPDFTTIFSIVESCGLTGVQLHSDATSDLASRLRQRFGSSLRILRVIHFGSEAEAQLSAAANDRTINGVLIDSRTAGAVGGTGISYDWQAAKATLFTPANALKLIAAGGLKPENVAQAIAVLEPWGVDVASGVEATPGRKDPTKVRAFIANARSAYAELKSRWGGAQPERRAP</sequence>
<keyword evidence="8 9" id="KW-0413">Isomerase</keyword>
<organism evidence="11 12">
    <name type="scientific">Acidicapsa dinghuensis</name>
    <dbReference type="NCBI Taxonomy" id="2218256"/>
    <lineage>
        <taxon>Bacteria</taxon>
        <taxon>Pseudomonadati</taxon>
        <taxon>Acidobacteriota</taxon>
        <taxon>Terriglobia</taxon>
        <taxon>Terriglobales</taxon>
        <taxon>Acidobacteriaceae</taxon>
        <taxon>Acidicapsa</taxon>
    </lineage>
</organism>
<dbReference type="Pfam" id="PF00697">
    <property type="entry name" value="PRAI"/>
    <property type="match status" value="1"/>
</dbReference>
<proteinExistence type="inferred from homology"/>
<comment type="caution">
    <text evidence="11">The sequence shown here is derived from an EMBL/GenBank/DDBJ whole genome shotgun (WGS) entry which is preliminary data.</text>
</comment>
<keyword evidence="7 9" id="KW-0057">Aromatic amino acid biosynthesis</keyword>
<reference evidence="12" key="1">
    <citation type="journal article" date="2019" name="Int. J. Syst. Evol. Microbiol.">
        <title>The Global Catalogue of Microorganisms (GCM) 10K type strain sequencing project: providing services to taxonomists for standard genome sequencing and annotation.</title>
        <authorList>
            <consortium name="The Broad Institute Genomics Platform"/>
            <consortium name="The Broad Institute Genome Sequencing Center for Infectious Disease"/>
            <person name="Wu L."/>
            <person name="Ma J."/>
        </authorList>
    </citation>
    <scope>NUCLEOTIDE SEQUENCE [LARGE SCALE GENOMIC DNA]</scope>
    <source>
        <strain evidence="12">JCM 4087</strain>
    </source>
</reference>